<keyword evidence="2" id="KW-1185">Reference proteome</keyword>
<gene>
    <name evidence="1" type="ORF">PAGA_a1478</name>
</gene>
<dbReference type="EMBL" id="CP011011">
    <property type="protein sequence ID" value="ATC81879.1"/>
    <property type="molecule type" value="Genomic_DNA"/>
</dbReference>
<reference evidence="1" key="1">
    <citation type="submission" date="2015-03" db="EMBL/GenBank/DDBJ databases">
        <authorList>
            <person name="Xie B.-B."/>
            <person name="Rong J.-C."/>
            <person name="Qin Q.-L."/>
            <person name="Zhang Y.-Z."/>
        </authorList>
    </citation>
    <scope>NUCLEOTIDE SEQUENCE</scope>
    <source>
        <strain evidence="1">DSM 14585</strain>
    </source>
</reference>
<evidence type="ECO:0000313" key="1">
    <source>
        <dbReference type="EMBL" id="ATC81879.1"/>
    </source>
</evidence>
<organism evidence="1 2">
    <name type="scientific">Pseudoalteromonas agarivorans DSM 14585</name>
    <dbReference type="NCBI Taxonomy" id="1312369"/>
    <lineage>
        <taxon>Bacteria</taxon>
        <taxon>Pseudomonadati</taxon>
        <taxon>Pseudomonadota</taxon>
        <taxon>Gammaproteobacteria</taxon>
        <taxon>Alteromonadales</taxon>
        <taxon>Pseudoalteromonadaceae</taxon>
        <taxon>Pseudoalteromonas</taxon>
    </lineage>
</organism>
<evidence type="ECO:0000313" key="2">
    <source>
        <dbReference type="Proteomes" id="UP000217277"/>
    </source>
</evidence>
<proteinExistence type="predicted"/>
<name>A0ACA8DV86_9GAMM</name>
<sequence length="38" mass="4625">MHSTNCNQLFLKHYFHCLFFKTINCIKNNKKRLHTTTV</sequence>
<protein>
    <submittedName>
        <fullName evidence="1">Uncharacterized protein</fullName>
    </submittedName>
</protein>
<dbReference type="Proteomes" id="UP000217277">
    <property type="component" value="Chromosome I"/>
</dbReference>
<accession>A0ACA8DV86</accession>